<proteinExistence type="inferred from homology"/>
<dbReference type="Gene3D" id="3.30.560.10">
    <property type="entry name" value="Glucose Oxidase, domain 3"/>
    <property type="match status" value="1"/>
</dbReference>
<dbReference type="InterPro" id="IPR007867">
    <property type="entry name" value="GMC_OxRtase_C"/>
</dbReference>
<dbReference type="SUPFAM" id="SSF51905">
    <property type="entry name" value="FAD/NAD(P)-binding domain"/>
    <property type="match status" value="1"/>
</dbReference>
<evidence type="ECO:0000256" key="2">
    <source>
        <dbReference type="ARBA" id="ARBA00010790"/>
    </source>
</evidence>
<dbReference type="InterPro" id="IPR027424">
    <property type="entry name" value="Glucose_Oxidase_domain_2"/>
</dbReference>
<feature type="active site" description="Proton donor" evidence="6">
    <location>
        <position position="520"/>
    </location>
</feature>
<sequence>MLFVTVTTLSACLFAILQSSLSFATVMDGFDYIIVGGGTAGLTVANRLTELPDIKVAVIEAGDKVFDNPNVTTPELFTVTLGTSIDWQYESTPQTYAGGKTIACSAGKALGGMTWVRGEKSQIDAWGAIGNKGWSWDELLPYYKKSENFTVPSAAQLEAGASYHPSDHGESGPLKTGYPFGLQNGSLHETVATAWGSLGMPPILDANGGHVRGFTVWQSTVDRDANIREDAARAFYYPFQDRPNLYIFLNTTANRIVWSDASEDAVAEGVEITSSYGIVSVIRASREVIISAGSYRSPTILELSGIGNPSILETFGISNIVDLPSVGENLMDQPNNVLIYNSSTIFNGTTSYVAYGNTTDFDMELPSDDDLSVWAEKVAAANDNAVNASSLEYLFKVQSDLIRYVPNAESIFSTGKTFGYPPSVIIATAFWLLMPFSRGSVHINSSDPLAYPTINPNYFTVDYDLKTQAAIAKWTRSFWMTSGMRDLATEISPGYDILPGNATDAQYAEWVKTTFSSNSHPLGTAAMMPRELGGVVDSSLKVYGTKNVRVVDASVMPFQMSGHLTATIYAIAEKAADLIKADIK</sequence>
<protein>
    <submittedName>
        <fullName evidence="9">Glucose oxidase</fullName>
    </submittedName>
</protein>
<dbReference type="Proteomes" id="UP000469558">
    <property type="component" value="Unassembled WGS sequence"/>
</dbReference>
<reference evidence="9 10" key="1">
    <citation type="submission" date="2018-05" db="EMBL/GenBank/DDBJ databases">
        <title>Genome sequencing and assembly of the regulated plant pathogen Lachnellula willkommii and related sister species for the development of diagnostic species identification markers.</title>
        <authorList>
            <person name="Giroux E."/>
            <person name="Bilodeau G."/>
        </authorList>
    </citation>
    <scope>NUCLEOTIDE SEQUENCE [LARGE SCALE GENOMIC DNA]</scope>
    <source>
        <strain evidence="9 10">CBS 268.59</strain>
    </source>
</reference>
<comment type="caution">
    <text evidence="9">The sequence shown here is derived from an EMBL/GenBank/DDBJ whole genome shotgun (WGS) entry which is preliminary data.</text>
</comment>
<dbReference type="InterPro" id="IPR000172">
    <property type="entry name" value="GMC_OxRdtase_N"/>
</dbReference>
<keyword evidence="5" id="KW-0560">Oxidoreductase</keyword>
<gene>
    <name evidence="9" type="primary">GOX_1</name>
    <name evidence="9" type="ORF">LSUE1_G002076</name>
</gene>
<dbReference type="Gene3D" id="4.10.450.10">
    <property type="entry name" value="Glucose Oxidase, domain 2"/>
    <property type="match status" value="1"/>
</dbReference>
<dbReference type="GO" id="GO:0016614">
    <property type="term" value="F:oxidoreductase activity, acting on CH-OH group of donors"/>
    <property type="evidence" value="ECO:0007669"/>
    <property type="project" value="InterPro"/>
</dbReference>
<evidence type="ECO:0000256" key="3">
    <source>
        <dbReference type="ARBA" id="ARBA00022630"/>
    </source>
</evidence>
<evidence type="ECO:0000256" key="7">
    <source>
        <dbReference type="SAM" id="SignalP"/>
    </source>
</evidence>
<dbReference type="OrthoDB" id="269227at2759"/>
<dbReference type="PANTHER" id="PTHR11552:SF201">
    <property type="entry name" value="GLUCOSE-METHANOL-CHOLINE OXIDOREDUCTASE N-TERMINAL DOMAIN-CONTAINING PROTEIN"/>
    <property type="match status" value="1"/>
</dbReference>
<dbReference type="Gene3D" id="3.50.50.60">
    <property type="entry name" value="FAD/NAD(P)-binding domain"/>
    <property type="match status" value="1"/>
</dbReference>
<dbReference type="InterPro" id="IPR012132">
    <property type="entry name" value="GMC_OxRdtase"/>
</dbReference>
<keyword evidence="7" id="KW-0732">Signal</keyword>
<feature type="chain" id="PRO_5035914698" evidence="7">
    <location>
        <begin position="23"/>
        <end position="584"/>
    </location>
</feature>
<dbReference type="Pfam" id="PF00732">
    <property type="entry name" value="GMC_oxred_N"/>
    <property type="match status" value="1"/>
</dbReference>
<dbReference type="PIRSF" id="PIRSF000137">
    <property type="entry name" value="Alcohol_oxidase"/>
    <property type="match status" value="1"/>
</dbReference>
<dbReference type="AlphaFoldDB" id="A0A8T9CC44"/>
<evidence type="ECO:0000256" key="6">
    <source>
        <dbReference type="PIRSR" id="PIRSR000137-1"/>
    </source>
</evidence>
<feature type="domain" description="Glucose-methanol-choline oxidoreductase N-terminal" evidence="8">
    <location>
        <begin position="293"/>
        <end position="307"/>
    </location>
</feature>
<dbReference type="PANTHER" id="PTHR11552">
    <property type="entry name" value="GLUCOSE-METHANOL-CHOLINE GMC OXIDOREDUCTASE"/>
    <property type="match status" value="1"/>
</dbReference>
<feature type="active site" description="Proton acceptor" evidence="6">
    <location>
        <position position="563"/>
    </location>
</feature>
<keyword evidence="10" id="KW-1185">Reference proteome</keyword>
<dbReference type="GO" id="GO:0050660">
    <property type="term" value="F:flavin adenine dinucleotide binding"/>
    <property type="evidence" value="ECO:0007669"/>
    <property type="project" value="InterPro"/>
</dbReference>
<comment type="cofactor">
    <cofactor evidence="1">
        <name>FAD</name>
        <dbReference type="ChEBI" id="CHEBI:57692"/>
    </cofactor>
</comment>
<evidence type="ECO:0000313" key="9">
    <source>
        <dbReference type="EMBL" id="TVY83339.1"/>
    </source>
</evidence>
<dbReference type="SUPFAM" id="SSF54373">
    <property type="entry name" value="FAD-linked reductases, C-terminal domain"/>
    <property type="match status" value="1"/>
</dbReference>
<dbReference type="PROSITE" id="PS00624">
    <property type="entry name" value="GMC_OXRED_2"/>
    <property type="match status" value="1"/>
</dbReference>
<keyword evidence="3" id="KW-0285">Flavoprotein</keyword>
<evidence type="ECO:0000256" key="4">
    <source>
        <dbReference type="ARBA" id="ARBA00022827"/>
    </source>
</evidence>
<dbReference type="InterPro" id="IPR036188">
    <property type="entry name" value="FAD/NAD-bd_sf"/>
</dbReference>
<feature type="signal peptide" evidence="7">
    <location>
        <begin position="1"/>
        <end position="22"/>
    </location>
</feature>
<accession>A0A8T9CC44</accession>
<evidence type="ECO:0000256" key="1">
    <source>
        <dbReference type="ARBA" id="ARBA00001974"/>
    </source>
</evidence>
<dbReference type="Pfam" id="PF05199">
    <property type="entry name" value="GMC_oxred_C"/>
    <property type="match status" value="1"/>
</dbReference>
<organism evidence="9 10">
    <name type="scientific">Lachnellula suecica</name>
    <dbReference type="NCBI Taxonomy" id="602035"/>
    <lineage>
        <taxon>Eukaryota</taxon>
        <taxon>Fungi</taxon>
        <taxon>Dikarya</taxon>
        <taxon>Ascomycota</taxon>
        <taxon>Pezizomycotina</taxon>
        <taxon>Leotiomycetes</taxon>
        <taxon>Helotiales</taxon>
        <taxon>Lachnaceae</taxon>
        <taxon>Lachnellula</taxon>
    </lineage>
</organism>
<evidence type="ECO:0000259" key="8">
    <source>
        <dbReference type="PROSITE" id="PS00624"/>
    </source>
</evidence>
<dbReference type="EMBL" id="QGMK01000202">
    <property type="protein sequence ID" value="TVY83339.1"/>
    <property type="molecule type" value="Genomic_DNA"/>
</dbReference>
<evidence type="ECO:0000313" key="10">
    <source>
        <dbReference type="Proteomes" id="UP000469558"/>
    </source>
</evidence>
<keyword evidence="4" id="KW-0274">FAD</keyword>
<comment type="similarity">
    <text evidence="2">Belongs to the GMC oxidoreductase family.</text>
</comment>
<evidence type="ECO:0000256" key="5">
    <source>
        <dbReference type="ARBA" id="ARBA00023002"/>
    </source>
</evidence>
<name>A0A8T9CC44_9HELO</name>